<feature type="compositionally biased region" description="Pro residues" evidence="5">
    <location>
        <begin position="232"/>
        <end position="244"/>
    </location>
</feature>
<feature type="compositionally biased region" description="Low complexity" evidence="5">
    <location>
        <begin position="263"/>
        <end position="276"/>
    </location>
</feature>
<keyword evidence="3" id="KW-0862">Zinc</keyword>
<dbReference type="GO" id="GO:0005654">
    <property type="term" value="C:nucleoplasm"/>
    <property type="evidence" value="ECO:0000318"/>
    <property type="project" value="GO_Central"/>
</dbReference>
<feature type="region of interest" description="Disordered" evidence="5">
    <location>
        <begin position="193"/>
        <end position="247"/>
    </location>
</feature>
<dbReference type="InParanoid" id="F7BED1"/>
<feature type="domain" description="B box-type" evidence="7">
    <location>
        <begin position="365"/>
        <end position="407"/>
    </location>
</feature>
<dbReference type="Proteomes" id="UP000002280">
    <property type="component" value="Chromosome 1"/>
</dbReference>
<dbReference type="GO" id="GO:0019789">
    <property type="term" value="F:SUMO transferase activity"/>
    <property type="evidence" value="ECO:0000318"/>
    <property type="project" value="GO_Central"/>
</dbReference>
<dbReference type="InterPro" id="IPR057617">
    <property type="entry name" value="PML_C"/>
</dbReference>
<feature type="region of interest" description="Disordered" evidence="5">
    <location>
        <begin position="1094"/>
        <end position="1118"/>
    </location>
</feature>
<dbReference type="Pfam" id="PF12126">
    <property type="entry name" value="PML_CC"/>
    <property type="match status" value="2"/>
</dbReference>
<dbReference type="HOGENOM" id="CLU_009136_1_0_1"/>
<keyword evidence="9" id="KW-1185">Reference proteome</keyword>
<accession>F7BED1</accession>
<dbReference type="GO" id="GO:0045087">
    <property type="term" value="P:innate immune response"/>
    <property type="evidence" value="ECO:0000318"/>
    <property type="project" value="GO_Central"/>
</dbReference>
<dbReference type="CDD" id="cd19804">
    <property type="entry name" value="Bbox1_TRIM19_C-V"/>
    <property type="match status" value="1"/>
</dbReference>
<evidence type="ECO:0000259" key="7">
    <source>
        <dbReference type="PROSITE" id="PS50119"/>
    </source>
</evidence>
<feature type="compositionally biased region" description="Basic and acidic residues" evidence="5">
    <location>
        <begin position="652"/>
        <end position="670"/>
    </location>
</feature>
<feature type="compositionally biased region" description="Polar residues" evidence="5">
    <location>
        <begin position="829"/>
        <end position="840"/>
    </location>
</feature>
<evidence type="ECO:0000259" key="6">
    <source>
        <dbReference type="PROSITE" id="PS50089"/>
    </source>
</evidence>
<reference evidence="8 9" key="1">
    <citation type="journal article" date="2007" name="Nature">
        <title>Genome of the marsupial Monodelphis domestica reveals innovation in non-coding sequences.</title>
        <authorList>
            <person name="Mikkelsen T.S."/>
            <person name="Wakefield M.J."/>
            <person name="Aken B."/>
            <person name="Amemiya C.T."/>
            <person name="Chang J.L."/>
            <person name="Duke S."/>
            <person name="Garber M."/>
            <person name="Gentles A.J."/>
            <person name="Goodstadt L."/>
            <person name="Heger A."/>
            <person name="Jurka J."/>
            <person name="Kamal M."/>
            <person name="Mauceli E."/>
            <person name="Searle S.M."/>
            <person name="Sharpe T."/>
            <person name="Baker M.L."/>
            <person name="Batzer M.A."/>
            <person name="Benos P.V."/>
            <person name="Belov K."/>
            <person name="Clamp M."/>
            <person name="Cook A."/>
            <person name="Cuff J."/>
            <person name="Das R."/>
            <person name="Davidow L."/>
            <person name="Deakin J.E."/>
            <person name="Fazzari M.J."/>
            <person name="Glass J.L."/>
            <person name="Grabherr M."/>
            <person name="Greally J.M."/>
            <person name="Gu W."/>
            <person name="Hore T.A."/>
            <person name="Huttley G.A."/>
            <person name="Kleber M."/>
            <person name="Jirtle R.L."/>
            <person name="Koina E."/>
            <person name="Lee J.T."/>
            <person name="Mahony S."/>
            <person name="Marra M.A."/>
            <person name="Miller R.D."/>
            <person name="Nicholls R.D."/>
            <person name="Oda M."/>
            <person name="Papenfuss A.T."/>
            <person name="Parra Z.E."/>
            <person name="Pollock D.D."/>
            <person name="Ray D.A."/>
            <person name="Schein J.E."/>
            <person name="Speed T.P."/>
            <person name="Thompson K."/>
            <person name="VandeBerg J.L."/>
            <person name="Wade C.M."/>
            <person name="Walker J.A."/>
            <person name="Waters P.D."/>
            <person name="Webber C."/>
            <person name="Weidman J.R."/>
            <person name="Xie X."/>
            <person name="Zody M.C."/>
            <person name="Baldwin J."/>
            <person name="Abdouelleil A."/>
            <person name="Abdulkadir J."/>
            <person name="Abebe A."/>
            <person name="Abera B."/>
            <person name="Abreu J."/>
            <person name="Acer S.C."/>
            <person name="Aftuck L."/>
            <person name="Alexander A."/>
            <person name="An P."/>
            <person name="Anderson E."/>
            <person name="Anderson S."/>
            <person name="Arachi H."/>
            <person name="Azer M."/>
            <person name="Bachantsang P."/>
            <person name="Barry A."/>
            <person name="Bayul T."/>
            <person name="Berlin A."/>
            <person name="Bessette D."/>
            <person name="Bloom T."/>
            <person name="Bloom T."/>
            <person name="Boguslavskiy L."/>
            <person name="Bonnet C."/>
            <person name="Boukhgalter B."/>
            <person name="Bourzgui I."/>
            <person name="Brown A."/>
            <person name="Cahill P."/>
            <person name="Channer S."/>
            <person name="Cheshatsang Y."/>
            <person name="Chuda L."/>
            <person name="Citroen M."/>
            <person name="Collymore A."/>
            <person name="Cooke P."/>
            <person name="Costello M."/>
            <person name="D'Aco K."/>
            <person name="Daza R."/>
            <person name="De Haan G."/>
            <person name="DeGray S."/>
            <person name="DeMaso C."/>
            <person name="Dhargay N."/>
            <person name="Dooley K."/>
            <person name="Dooley E."/>
            <person name="Doricent M."/>
            <person name="Dorje P."/>
            <person name="Dorjee K."/>
            <person name="Dupes A."/>
            <person name="Elong R."/>
            <person name="Falk J."/>
            <person name="Farina A."/>
            <person name="Faro S."/>
            <person name="Ferguson D."/>
            <person name="Fisher S."/>
            <person name="Foley C.D."/>
            <person name="Franke A."/>
            <person name="Friedrich D."/>
            <person name="Gadbois L."/>
            <person name="Gearin G."/>
            <person name="Gearin C.R."/>
            <person name="Giannoukos G."/>
            <person name="Goode T."/>
            <person name="Graham J."/>
            <person name="Grandbois E."/>
            <person name="Grewal S."/>
            <person name="Gyaltsen K."/>
            <person name="Hafez N."/>
            <person name="Hagos B."/>
            <person name="Hall J."/>
            <person name="Henson C."/>
            <person name="Hollinger A."/>
            <person name="Honan T."/>
            <person name="Huard M.D."/>
            <person name="Hughes L."/>
            <person name="Hurhula B."/>
            <person name="Husby M.E."/>
            <person name="Kamat A."/>
            <person name="Kanga B."/>
            <person name="Kashin S."/>
            <person name="Khazanovich D."/>
            <person name="Kisner P."/>
            <person name="Lance K."/>
            <person name="Lara M."/>
            <person name="Lee W."/>
            <person name="Lennon N."/>
            <person name="Letendre F."/>
            <person name="LeVine R."/>
            <person name="Lipovsky A."/>
            <person name="Liu X."/>
            <person name="Liu J."/>
            <person name="Liu S."/>
            <person name="Lokyitsang T."/>
            <person name="Lokyitsang Y."/>
            <person name="Lubonja R."/>
            <person name="Lui A."/>
            <person name="MacDonald P."/>
            <person name="Magnisalis V."/>
            <person name="Maru K."/>
            <person name="Matthews C."/>
            <person name="McCusker W."/>
            <person name="McDonough S."/>
            <person name="Mehta T."/>
            <person name="Meldrim J."/>
            <person name="Meneus L."/>
            <person name="Mihai O."/>
            <person name="Mihalev A."/>
            <person name="Mihova T."/>
            <person name="Mittelman R."/>
            <person name="Mlenga V."/>
            <person name="Montmayeur A."/>
            <person name="Mulrain L."/>
            <person name="Navidi A."/>
            <person name="Naylor J."/>
            <person name="Negash T."/>
            <person name="Nguyen T."/>
            <person name="Nguyen N."/>
            <person name="Nicol R."/>
            <person name="Norbu C."/>
            <person name="Norbu N."/>
            <person name="Novod N."/>
            <person name="O'Neill B."/>
            <person name="Osman S."/>
            <person name="Markiewicz E."/>
            <person name="Oyono O.L."/>
            <person name="Patti C."/>
            <person name="Phunkhang P."/>
            <person name="Pierre F."/>
            <person name="Priest M."/>
            <person name="Raghuraman S."/>
            <person name="Rege F."/>
            <person name="Reyes R."/>
            <person name="Rise C."/>
            <person name="Rogov P."/>
            <person name="Ross K."/>
            <person name="Ryan E."/>
            <person name="Settipalli S."/>
            <person name="Shea T."/>
            <person name="Sherpa N."/>
            <person name="Shi L."/>
            <person name="Shih D."/>
            <person name="Sparrow T."/>
            <person name="Spaulding J."/>
            <person name="Stalker J."/>
            <person name="Stange-Thomann N."/>
            <person name="Stavropoulos S."/>
            <person name="Stone C."/>
            <person name="Strader C."/>
            <person name="Tesfaye S."/>
            <person name="Thomson T."/>
            <person name="Thoulutsang Y."/>
            <person name="Thoulutsang D."/>
            <person name="Topham K."/>
            <person name="Topping I."/>
            <person name="Tsamla T."/>
            <person name="Vassiliev H."/>
            <person name="Vo A."/>
            <person name="Wangchuk T."/>
            <person name="Wangdi T."/>
            <person name="Weiand M."/>
            <person name="Wilkinson J."/>
            <person name="Wilson A."/>
            <person name="Yadav S."/>
            <person name="Young G."/>
            <person name="Yu Q."/>
            <person name="Zembek L."/>
            <person name="Zhong D."/>
            <person name="Zimmer A."/>
            <person name="Zwirko Z."/>
            <person name="Jaffe D.B."/>
            <person name="Alvarez P."/>
            <person name="Brockman W."/>
            <person name="Butler J."/>
            <person name="Chin C."/>
            <person name="Gnerre S."/>
            <person name="MacCallum I."/>
            <person name="Graves J.A."/>
            <person name="Ponting C.P."/>
            <person name="Breen M."/>
            <person name="Samollow P.B."/>
            <person name="Lander E.S."/>
            <person name="Lindblad-Toh K."/>
        </authorList>
    </citation>
    <scope>NUCLEOTIDE SEQUENCE [LARGE SCALE GENOMIC DNA]</scope>
</reference>
<dbReference type="GO" id="GO:0008630">
    <property type="term" value="P:intrinsic apoptotic signaling pathway in response to DNA damage"/>
    <property type="evidence" value="ECO:0000318"/>
    <property type="project" value="GO_Central"/>
</dbReference>
<feature type="domain" description="RING-type" evidence="6">
    <location>
        <begin position="294"/>
        <end position="331"/>
    </location>
</feature>
<dbReference type="GO" id="GO:0008270">
    <property type="term" value="F:zinc ion binding"/>
    <property type="evidence" value="ECO:0007669"/>
    <property type="project" value="UniProtKB-KW"/>
</dbReference>
<dbReference type="CDD" id="cd19770">
    <property type="entry name" value="Bbox2_TRIM19_C-V"/>
    <property type="match status" value="1"/>
</dbReference>
<evidence type="ECO:0000256" key="3">
    <source>
        <dbReference type="ARBA" id="ARBA00022833"/>
    </source>
</evidence>
<dbReference type="SUPFAM" id="SSF57850">
    <property type="entry name" value="RING/U-box"/>
    <property type="match status" value="1"/>
</dbReference>
<organism evidence="8 9">
    <name type="scientific">Monodelphis domestica</name>
    <name type="common">Gray short-tailed opossum</name>
    <dbReference type="NCBI Taxonomy" id="13616"/>
    <lineage>
        <taxon>Eukaryota</taxon>
        <taxon>Metazoa</taxon>
        <taxon>Chordata</taxon>
        <taxon>Craniata</taxon>
        <taxon>Vertebrata</taxon>
        <taxon>Euteleostomi</taxon>
        <taxon>Mammalia</taxon>
        <taxon>Metatheria</taxon>
        <taxon>Didelphimorphia</taxon>
        <taxon>Didelphidae</taxon>
        <taxon>Monodelphis</taxon>
    </lineage>
</organism>
<name>F7BED1_MONDO</name>
<dbReference type="InterPro" id="IPR000315">
    <property type="entry name" value="Znf_B-box"/>
</dbReference>
<feature type="compositionally biased region" description="Polar residues" evidence="5">
    <location>
        <begin position="770"/>
        <end position="786"/>
    </location>
</feature>
<dbReference type="Bgee" id="ENSMODG00000009808">
    <property type="expression patterns" value="Expressed in cerebellum and 15 other cell types or tissues"/>
</dbReference>
<dbReference type="GeneTree" id="ENSGT00510000048454"/>
<dbReference type="SUPFAM" id="SSF57845">
    <property type="entry name" value="B-box zinc-binding domain"/>
    <property type="match status" value="1"/>
</dbReference>
<evidence type="ECO:0000313" key="9">
    <source>
        <dbReference type="Proteomes" id="UP000002280"/>
    </source>
</evidence>
<dbReference type="CDD" id="cd16579">
    <property type="entry name" value="RING-HC_PML_C-V"/>
    <property type="match status" value="1"/>
</dbReference>
<proteinExistence type="predicted"/>
<dbReference type="eggNOG" id="KOG2177">
    <property type="taxonomic scope" value="Eukaryota"/>
</dbReference>
<dbReference type="InterPro" id="IPR021978">
    <property type="entry name" value="PML-like_CC"/>
</dbReference>
<dbReference type="SMART" id="SM00336">
    <property type="entry name" value="BBOX"/>
    <property type="match status" value="1"/>
</dbReference>
<dbReference type="Pfam" id="PF25244">
    <property type="entry name" value="PML_C"/>
    <property type="match status" value="1"/>
</dbReference>
<keyword evidence="1" id="KW-0479">Metal-binding</keyword>
<dbReference type="Ensembl" id="ENSMODT00000039107.3">
    <property type="protein sequence ID" value="ENSMODP00000037509.3"/>
    <property type="gene ID" value="ENSMODG00000009808.4"/>
</dbReference>
<reference evidence="8" key="2">
    <citation type="submission" date="2025-08" db="UniProtKB">
        <authorList>
            <consortium name="Ensembl"/>
        </authorList>
    </citation>
    <scope>IDENTIFICATION</scope>
</reference>
<evidence type="ECO:0000313" key="8">
    <source>
        <dbReference type="Ensembl" id="ENSMODP00000037509.3"/>
    </source>
</evidence>
<dbReference type="PROSITE" id="PS50119">
    <property type="entry name" value="ZF_BBOX"/>
    <property type="match status" value="1"/>
</dbReference>
<dbReference type="InterPro" id="IPR047153">
    <property type="entry name" value="TRIM45/56/19-like"/>
</dbReference>
<sequence length="1118" mass="124033">MDGWMVPQSQLHLRRGAGSTVLEKERESKRLGSFPCIHTHPGGLPRPSPLPHSPAFQPGHLGEALPRGTGLPPHQGPAASWSVTSSRSPAGDRQGKRRSQKKLHRPVFFLRAPSSPGGLCLAESATDWGLTCRSPALEVPQGCTRTPSNPRVSRPGGGAGYLSQAWILGSEEGLGRSLPSGIAFRSVIQVGPAQGGQMSQNEKESGSPAENRSRGALSTPAEAAPSTEPNQTPDPPPPKSPSPPILVSVASTSTWSFRTDPVSSSQPETSASGSASSRARAMEAIGEEFCFLLCHVCKMESKCPKLLSCLHTVCSKCLESHEPAGQCPICRDSHPQDSSLRSMDNLFFESLQRRISVYQHIVQGGDEASCNRCREPADFWCFECEQLICTHCFEAHQWFVKHEARSVEELRKETAKDFLDGTRKSNNLFCPNPTHRTPSLTRYNRIAEVNMIEVQERYVVSIYCRGCAKPICCTCALLDSSHKDQYCAISSEIQQRQEELSKITSDLKTQEQIFNDAHNKIKSAVSHLEEVKKETEELIRSQVQVMVEHIQAKEKELLETMENQYQENHQQMAGKLRHLNSMLQRIQNGEVLVEKLQHYASDQEVLEMHTFIREALEHLSREKPLNLQAAVKVEEFVDCKAKLQALYTRVTKEKDPEVAKIETTDKKEEPMEPTTFTTEISDSDSQDEKKSQKPGHIGDNTTEPPRPTVPSRKRKSVHANKPTSRKVIKKEYGENGRHRTNKVFKQPGASTSGANQVVKLDPHHGPTNPAPSSESRSTAESNNGSRTLVELGREDNPIVVISSSDESEETESSSDFGDSSDSEDIVECTGSTRAPLSHPTNNFRETIQEDRALVFFDLKVDSKTKKISQLAAVNGENNFRIIIQQEEALFSLFSRGVAIEDGLQNFLCYLRSSSHPILAGYKLWSPNLTVFFKALETFSKKGEFHETVSGFLDILPLIRDRVPGADSYKLKNLVKIYLSRNMNDNSALASVRAMRDLCKILHIYLGQSINRRVLPFSNLDCFASLQPLVRVNVLTRAQAKLLALRNVSLTELQAAVHDDPEWGLRKYSRYLASRSSRSFPSLLGLRTYLEGLLSNPKPEGKQATGPHQGPPGKGPSHA</sequence>
<dbReference type="GO" id="GO:0044790">
    <property type="term" value="P:suppression of viral release by host"/>
    <property type="evidence" value="ECO:0000318"/>
    <property type="project" value="GO_Central"/>
</dbReference>
<keyword evidence="2 4" id="KW-0863">Zinc-finger</keyword>
<feature type="compositionally biased region" description="Acidic residues" evidence="5">
    <location>
        <begin position="805"/>
        <end position="826"/>
    </location>
</feature>
<protein>
    <recommendedName>
        <fullName evidence="10">Promyelocytic leukemia</fullName>
    </recommendedName>
</protein>
<dbReference type="GO" id="GO:0016605">
    <property type="term" value="C:PML body"/>
    <property type="evidence" value="ECO:0000318"/>
    <property type="project" value="GO_Central"/>
</dbReference>
<dbReference type="InterPro" id="IPR001841">
    <property type="entry name" value="Znf_RING"/>
</dbReference>
<dbReference type="InterPro" id="IPR013083">
    <property type="entry name" value="Znf_RING/FYVE/PHD"/>
</dbReference>
<dbReference type="STRING" id="13616.ENSMODP00000037509"/>
<feature type="compositionally biased region" description="Basic residues" evidence="5">
    <location>
        <begin position="711"/>
        <end position="728"/>
    </location>
</feature>
<dbReference type="GO" id="GO:0061659">
    <property type="term" value="F:ubiquitin-like protein ligase activity"/>
    <property type="evidence" value="ECO:0000318"/>
    <property type="project" value="GO_Central"/>
</dbReference>
<dbReference type="FunCoup" id="F7BED1">
    <property type="interactions" value="1412"/>
</dbReference>
<dbReference type="InterPro" id="IPR017907">
    <property type="entry name" value="Znf_RING_CS"/>
</dbReference>
<dbReference type="PANTHER" id="PTHR25462:SF302">
    <property type="entry name" value="PROTEIN PML"/>
    <property type="match status" value="1"/>
</dbReference>
<dbReference type="PROSITE" id="PS50089">
    <property type="entry name" value="ZF_RING_2"/>
    <property type="match status" value="1"/>
</dbReference>
<dbReference type="SMART" id="SM00184">
    <property type="entry name" value="RING"/>
    <property type="match status" value="1"/>
</dbReference>
<dbReference type="OMA" id="GHNIWIR"/>
<feature type="region of interest" description="Disordered" evidence="5">
    <location>
        <begin position="15"/>
        <end position="106"/>
    </location>
</feature>
<dbReference type="Pfam" id="PF22586">
    <property type="entry name" value="ANCHR-like_BBOX"/>
    <property type="match status" value="1"/>
</dbReference>
<reference evidence="8" key="3">
    <citation type="submission" date="2025-09" db="UniProtKB">
        <authorList>
            <consortium name="Ensembl"/>
        </authorList>
    </citation>
    <scope>IDENTIFICATION</scope>
</reference>
<dbReference type="PANTHER" id="PTHR25462">
    <property type="entry name" value="BONUS, ISOFORM C-RELATED"/>
    <property type="match status" value="1"/>
</dbReference>
<feature type="compositionally biased region" description="Pro residues" evidence="5">
    <location>
        <begin position="1108"/>
        <end position="1118"/>
    </location>
</feature>
<feature type="compositionally biased region" description="Basic residues" evidence="5">
    <location>
        <begin position="95"/>
        <end position="105"/>
    </location>
</feature>
<evidence type="ECO:0000256" key="1">
    <source>
        <dbReference type="ARBA" id="ARBA00022723"/>
    </source>
</evidence>
<feature type="region of interest" description="Disordered" evidence="5">
    <location>
        <begin position="257"/>
        <end position="276"/>
    </location>
</feature>
<dbReference type="AlphaFoldDB" id="F7BED1"/>
<dbReference type="PROSITE" id="PS00518">
    <property type="entry name" value="ZF_RING_1"/>
    <property type="match status" value="1"/>
</dbReference>
<evidence type="ECO:0008006" key="10">
    <source>
        <dbReference type="Google" id="ProtNLM"/>
    </source>
</evidence>
<evidence type="ECO:0000256" key="2">
    <source>
        <dbReference type="ARBA" id="ARBA00022771"/>
    </source>
</evidence>
<evidence type="ECO:0000256" key="5">
    <source>
        <dbReference type="SAM" id="MobiDB-lite"/>
    </source>
</evidence>
<dbReference type="Gene3D" id="3.30.40.10">
    <property type="entry name" value="Zinc/RING finger domain, C3HC4 (zinc finger)"/>
    <property type="match status" value="1"/>
</dbReference>
<feature type="region of interest" description="Disordered" evidence="5">
    <location>
        <begin position="652"/>
        <end position="840"/>
    </location>
</feature>
<evidence type="ECO:0000256" key="4">
    <source>
        <dbReference type="PROSITE-ProRule" id="PRU00024"/>
    </source>
</evidence>